<gene>
    <name evidence="2" type="ORF">CfE428DRAFT_0792</name>
</gene>
<reference evidence="2 3" key="1">
    <citation type="journal article" date="2011" name="J. Bacteriol.">
        <title>Genome sequence of Chthoniobacter flavus Ellin428, an aerobic heterotrophic soil bacterium.</title>
        <authorList>
            <person name="Kant R."/>
            <person name="van Passel M.W."/>
            <person name="Palva A."/>
            <person name="Lucas S."/>
            <person name="Lapidus A."/>
            <person name="Glavina Del Rio T."/>
            <person name="Dalin E."/>
            <person name="Tice H."/>
            <person name="Bruce D."/>
            <person name="Goodwin L."/>
            <person name="Pitluck S."/>
            <person name="Larimer F.W."/>
            <person name="Land M.L."/>
            <person name="Hauser L."/>
            <person name="Sangwan P."/>
            <person name="de Vos W.M."/>
            <person name="Janssen P.H."/>
            <person name="Smidt H."/>
        </authorList>
    </citation>
    <scope>NUCLEOTIDE SEQUENCE [LARGE SCALE GENOMIC DNA]</scope>
    <source>
        <strain evidence="2 3">Ellin428</strain>
    </source>
</reference>
<comment type="caution">
    <text evidence="2">The sequence shown here is derived from an EMBL/GenBank/DDBJ whole genome shotgun (WGS) entry which is preliminary data.</text>
</comment>
<evidence type="ECO:0008006" key="4">
    <source>
        <dbReference type="Google" id="ProtNLM"/>
    </source>
</evidence>
<dbReference type="eggNOG" id="COG2839">
    <property type="taxonomic scope" value="Bacteria"/>
</dbReference>
<dbReference type="InterPro" id="IPR007403">
    <property type="entry name" value="DUF456"/>
</dbReference>
<evidence type="ECO:0000256" key="1">
    <source>
        <dbReference type="SAM" id="Phobius"/>
    </source>
</evidence>
<dbReference type="PANTHER" id="PTHR39165">
    <property type="entry name" value="IG HYPOTHETICAL 17883"/>
    <property type="match status" value="1"/>
</dbReference>
<keyword evidence="3" id="KW-1185">Reference proteome</keyword>
<dbReference type="Proteomes" id="UP000005824">
    <property type="component" value="Unassembled WGS sequence"/>
</dbReference>
<keyword evidence="1" id="KW-0472">Membrane</keyword>
<keyword evidence="1" id="KW-1133">Transmembrane helix</keyword>
<feature type="transmembrane region" description="Helical" evidence="1">
    <location>
        <begin position="48"/>
        <end position="66"/>
    </location>
</feature>
<feature type="transmembrane region" description="Helical" evidence="1">
    <location>
        <begin position="133"/>
        <end position="160"/>
    </location>
</feature>
<dbReference type="Pfam" id="PF04306">
    <property type="entry name" value="DUF456"/>
    <property type="match status" value="1"/>
</dbReference>
<accession>B4CVV5</accession>
<keyword evidence="1" id="KW-0812">Transmembrane</keyword>
<proteinExistence type="predicted"/>
<dbReference type="PANTHER" id="PTHR39165:SF1">
    <property type="entry name" value="DUF456 DOMAIN-CONTAINING PROTEIN"/>
    <property type="match status" value="1"/>
</dbReference>
<name>B4CVV5_9BACT</name>
<evidence type="ECO:0000313" key="3">
    <source>
        <dbReference type="Proteomes" id="UP000005824"/>
    </source>
</evidence>
<sequence>MPVLWWSLTIFLFIIGMIGIVIPLLPGTTIIFAAAVIHRVALGEEHSVGWWTLGGLLVLTIISHVLDFTSSSLGAKKFGATRWGALGGLIGTIVGMFFFPLGLLLGPVIGVLAGELIAGQELVRAGKSTWGTVVGTTAGIIANVFIGLVMIGWFFIAALWH</sequence>
<feature type="transmembrane region" description="Helical" evidence="1">
    <location>
        <begin position="6"/>
        <end position="36"/>
    </location>
</feature>
<dbReference type="EMBL" id="ABVL01000002">
    <property type="protein sequence ID" value="EDY21547.1"/>
    <property type="molecule type" value="Genomic_DNA"/>
</dbReference>
<evidence type="ECO:0000313" key="2">
    <source>
        <dbReference type="EMBL" id="EDY21547.1"/>
    </source>
</evidence>
<feature type="transmembrane region" description="Helical" evidence="1">
    <location>
        <begin position="86"/>
        <end position="112"/>
    </location>
</feature>
<organism evidence="2 3">
    <name type="scientific">Chthoniobacter flavus Ellin428</name>
    <dbReference type="NCBI Taxonomy" id="497964"/>
    <lineage>
        <taxon>Bacteria</taxon>
        <taxon>Pseudomonadati</taxon>
        <taxon>Verrucomicrobiota</taxon>
        <taxon>Spartobacteria</taxon>
        <taxon>Chthoniobacterales</taxon>
        <taxon>Chthoniobacteraceae</taxon>
        <taxon>Chthoniobacter</taxon>
    </lineage>
</organism>
<dbReference type="RefSeq" id="WP_006978119.1">
    <property type="nucleotide sequence ID" value="NZ_ABVL01000002.1"/>
</dbReference>
<dbReference type="InParanoid" id="B4CVV5"/>
<dbReference type="AlphaFoldDB" id="B4CVV5"/>
<protein>
    <recommendedName>
        <fullName evidence="4">DUF456 domain-containing protein</fullName>
    </recommendedName>
</protein>